<keyword evidence="1" id="KW-0596">Phosphopantetheine</keyword>
<dbReference type="Gene3D" id="3.40.47.10">
    <property type="match status" value="1"/>
</dbReference>
<name>V4AJ60_LOTGI</name>
<dbReference type="PANTHER" id="PTHR43775">
    <property type="entry name" value="FATTY ACID SYNTHASE"/>
    <property type="match status" value="1"/>
</dbReference>
<dbReference type="GO" id="GO:0004312">
    <property type="term" value="F:fatty acid synthase activity"/>
    <property type="evidence" value="ECO:0007669"/>
    <property type="project" value="TreeGrafter"/>
</dbReference>
<protein>
    <recommendedName>
        <fullName evidence="4">Ketosynthase family 3 (KS3) domain-containing protein</fullName>
    </recommendedName>
</protein>
<dbReference type="HOGENOM" id="CLU_000022_16_2_1"/>
<dbReference type="Pfam" id="PF00109">
    <property type="entry name" value="ketoacyl-synt"/>
    <property type="match status" value="1"/>
</dbReference>
<dbReference type="InterPro" id="IPR050091">
    <property type="entry name" value="PKS_NRPS_Biosynth_Enz"/>
</dbReference>
<feature type="non-terminal residue" evidence="5">
    <location>
        <position position="416"/>
    </location>
</feature>
<dbReference type="SMART" id="SM00825">
    <property type="entry name" value="PKS_KS"/>
    <property type="match status" value="1"/>
</dbReference>
<dbReference type="Proteomes" id="UP000030746">
    <property type="component" value="Unassembled WGS sequence"/>
</dbReference>
<evidence type="ECO:0000259" key="4">
    <source>
        <dbReference type="PROSITE" id="PS52004"/>
    </source>
</evidence>
<dbReference type="PANTHER" id="PTHR43775:SF37">
    <property type="entry name" value="SI:DKEY-61P9.11"/>
    <property type="match status" value="1"/>
</dbReference>
<feature type="non-terminal residue" evidence="5">
    <location>
        <position position="1"/>
    </location>
</feature>
<sequence length="416" mass="44720">DIAITGIGMRLPGGIESLPEFWKILIDGDDMIQEFPKQRKHDFLRCIDANKADMYSKLETFKGSFLDDIDKFDHQFFKIVPGEAKFMSPEQRLFLQVSTEALTEARDINLVKGSKIGVFVSNSEIGYGELDLPSDAVGISGLMSGMVATRVAYQWDLKGPTMLVDTACSSSLMALKLASESIKKGECEGALVGGANLIMYPARKGVHGDTGILSPDFHCNAFDKDASGTAVGEGVICLYIEPLQDALLKDKHIYGVLKGVASNSVGHGNGITAPTATSQQSVIKAALNTTELKPSDLSYIEAHGTGTKLGDRIELSALSSIFHDKDSSNKVHLGATKTTFGHLDSAAGMIGVLKVLAINVFKNIPPMHLFRNPHPELKDSSLIIPKKQIPLNARIFNAGVSSFGLTGTNCHAIISQ</sequence>
<dbReference type="KEGG" id="lgi:LOTGIDRAFT_73253"/>
<dbReference type="CTD" id="20252075"/>
<dbReference type="OrthoDB" id="329835at2759"/>
<evidence type="ECO:0000256" key="2">
    <source>
        <dbReference type="ARBA" id="ARBA00022553"/>
    </source>
</evidence>
<dbReference type="RefSeq" id="XP_009052184.1">
    <property type="nucleotide sequence ID" value="XM_009053936.1"/>
</dbReference>
<dbReference type="InterPro" id="IPR016039">
    <property type="entry name" value="Thiolase-like"/>
</dbReference>
<dbReference type="InterPro" id="IPR014030">
    <property type="entry name" value="Ketoacyl_synth_N"/>
</dbReference>
<dbReference type="PROSITE" id="PS52004">
    <property type="entry name" value="KS3_2"/>
    <property type="match status" value="1"/>
</dbReference>
<dbReference type="GO" id="GO:0006633">
    <property type="term" value="P:fatty acid biosynthetic process"/>
    <property type="evidence" value="ECO:0007669"/>
    <property type="project" value="InterPro"/>
</dbReference>
<reference evidence="5 6" key="1">
    <citation type="journal article" date="2013" name="Nature">
        <title>Insights into bilaterian evolution from three spiralian genomes.</title>
        <authorList>
            <person name="Simakov O."/>
            <person name="Marletaz F."/>
            <person name="Cho S.J."/>
            <person name="Edsinger-Gonzales E."/>
            <person name="Havlak P."/>
            <person name="Hellsten U."/>
            <person name="Kuo D.H."/>
            <person name="Larsson T."/>
            <person name="Lv J."/>
            <person name="Arendt D."/>
            <person name="Savage R."/>
            <person name="Osoegawa K."/>
            <person name="de Jong P."/>
            <person name="Grimwood J."/>
            <person name="Chapman J.A."/>
            <person name="Shapiro H."/>
            <person name="Aerts A."/>
            <person name="Otillar R.P."/>
            <person name="Terry A.Y."/>
            <person name="Boore J.L."/>
            <person name="Grigoriev I.V."/>
            <person name="Lindberg D.R."/>
            <person name="Seaver E.C."/>
            <person name="Weisblat D.A."/>
            <person name="Putnam N.H."/>
            <person name="Rokhsar D.S."/>
        </authorList>
    </citation>
    <scope>NUCLEOTIDE SEQUENCE [LARGE SCALE GENOMIC DNA]</scope>
</reference>
<evidence type="ECO:0000313" key="6">
    <source>
        <dbReference type="Proteomes" id="UP000030746"/>
    </source>
</evidence>
<dbReference type="SUPFAM" id="SSF53901">
    <property type="entry name" value="Thiolase-like"/>
    <property type="match status" value="1"/>
</dbReference>
<evidence type="ECO:0000256" key="1">
    <source>
        <dbReference type="ARBA" id="ARBA00022450"/>
    </source>
</evidence>
<dbReference type="EMBL" id="KB201334">
    <property type="protein sequence ID" value="ESO97112.1"/>
    <property type="molecule type" value="Genomic_DNA"/>
</dbReference>
<dbReference type="GO" id="GO:0004315">
    <property type="term" value="F:3-oxoacyl-[acyl-carrier-protein] synthase activity"/>
    <property type="evidence" value="ECO:0007669"/>
    <property type="project" value="InterPro"/>
</dbReference>
<dbReference type="PROSITE" id="PS00606">
    <property type="entry name" value="KS3_1"/>
    <property type="match status" value="1"/>
</dbReference>
<accession>V4AJ60</accession>
<dbReference type="AlphaFoldDB" id="V4AJ60"/>
<dbReference type="STRING" id="225164.V4AJ60"/>
<dbReference type="GeneID" id="20252075"/>
<dbReference type="InterPro" id="IPR020841">
    <property type="entry name" value="PKS_Beta-ketoAc_synthase_dom"/>
</dbReference>
<evidence type="ECO:0000313" key="5">
    <source>
        <dbReference type="EMBL" id="ESO97112.1"/>
    </source>
</evidence>
<keyword evidence="2" id="KW-0597">Phosphoprotein</keyword>
<keyword evidence="3" id="KW-0808">Transferase</keyword>
<feature type="domain" description="Ketosynthase family 3 (KS3)" evidence="4">
    <location>
        <begin position="1"/>
        <end position="416"/>
    </location>
</feature>
<evidence type="ECO:0000256" key="3">
    <source>
        <dbReference type="ARBA" id="ARBA00022679"/>
    </source>
</evidence>
<organism evidence="5 6">
    <name type="scientific">Lottia gigantea</name>
    <name type="common">Giant owl limpet</name>
    <dbReference type="NCBI Taxonomy" id="225164"/>
    <lineage>
        <taxon>Eukaryota</taxon>
        <taxon>Metazoa</taxon>
        <taxon>Spiralia</taxon>
        <taxon>Lophotrochozoa</taxon>
        <taxon>Mollusca</taxon>
        <taxon>Gastropoda</taxon>
        <taxon>Patellogastropoda</taxon>
        <taxon>Lottioidea</taxon>
        <taxon>Lottiidae</taxon>
        <taxon>Lottia</taxon>
    </lineage>
</organism>
<dbReference type="InterPro" id="IPR018201">
    <property type="entry name" value="Ketoacyl_synth_AS"/>
</dbReference>
<dbReference type="OMA" id="CTAIFIQ"/>
<dbReference type="Pfam" id="PF02801">
    <property type="entry name" value="Ketoacyl-synt_C"/>
    <property type="match status" value="1"/>
</dbReference>
<keyword evidence="6" id="KW-1185">Reference proteome</keyword>
<gene>
    <name evidence="5" type="ORF">LOTGIDRAFT_73253</name>
</gene>
<proteinExistence type="predicted"/>
<dbReference type="CDD" id="cd00833">
    <property type="entry name" value="PKS"/>
    <property type="match status" value="1"/>
</dbReference>
<dbReference type="InterPro" id="IPR014031">
    <property type="entry name" value="Ketoacyl_synth_C"/>
</dbReference>